<protein>
    <submittedName>
        <fullName evidence="2">27984_t:CDS:1</fullName>
    </submittedName>
</protein>
<dbReference type="EMBL" id="CAJVPY010009911">
    <property type="protein sequence ID" value="CAG8713651.1"/>
    <property type="molecule type" value="Genomic_DNA"/>
</dbReference>
<dbReference type="AlphaFoldDB" id="A0A9N9N962"/>
<dbReference type="GO" id="GO:0006396">
    <property type="term" value="P:RNA processing"/>
    <property type="evidence" value="ECO:0007669"/>
    <property type="project" value="InterPro"/>
</dbReference>
<reference evidence="2" key="1">
    <citation type="submission" date="2021-06" db="EMBL/GenBank/DDBJ databases">
        <authorList>
            <person name="Kallberg Y."/>
            <person name="Tangrot J."/>
            <person name="Rosling A."/>
        </authorList>
    </citation>
    <scope>NUCLEOTIDE SEQUENCE</scope>
    <source>
        <strain evidence="2">MA453B</strain>
    </source>
</reference>
<feature type="domain" description="RNase III" evidence="1">
    <location>
        <begin position="371"/>
        <end position="492"/>
    </location>
</feature>
<dbReference type="OrthoDB" id="2387250at2759"/>
<dbReference type="InterPro" id="IPR000999">
    <property type="entry name" value="RNase_III_dom"/>
</dbReference>
<keyword evidence="3" id="KW-1185">Reference proteome</keyword>
<comment type="caution">
    <text evidence="2">The sequence shown here is derived from an EMBL/GenBank/DDBJ whole genome shotgun (WGS) entry which is preliminary data.</text>
</comment>
<dbReference type="Gene3D" id="1.10.1520.10">
    <property type="entry name" value="Ribonuclease III domain"/>
    <property type="match status" value="1"/>
</dbReference>
<sequence>MTTFQAYFGPHTQIYTNEINFDWTRVGVTRPDLTQQVIKLQQRRILIPVTPKVKNKKGEFETIQDRALGELRNALEKALSRFEKRPPKFQENCHTNILHVHSCFNRAIKNLHSYCWEYQNSPKVTISPKVTKIPTVPKVPTVSKVPVPKPPFTVPPKTWNVVESVPRAWSLLKSTPKEKTGLLTKLDNVKYNRSNDIGIGSSRYNNKIFTTSKGGSSSSGLNNSLSITSRKGKIVSSQTNKPLVGDALEFPIIIDCDDEKHFKDGDREFPILLDSDDDDNKDFHVLAFDKNEFKSVKVEDDSLGDFIPVEPLTLSDLNEPERVFIRGDYASNEFYDLEAINSQGVRNLQGRRNFLVGTNLLQSVKKLKHGDIGYIKDLRTDLPPIPLITDETFYAMATGYHSFNEQWEALEFLGDRVLTSCLLKFAKKRYESKYCSKEIRKSVSVMATNKILAAYTVTLGLHNLNHMDFPVIVKLHADAFEAYFGAYYLAVGEPETCSYLEILMTPLFDLIVEHIASGNAISSTCDIASKYFSMPWMVGDRLK</sequence>
<dbReference type="CDD" id="cd00593">
    <property type="entry name" value="RIBOc"/>
    <property type="match status" value="1"/>
</dbReference>
<dbReference type="InterPro" id="IPR036389">
    <property type="entry name" value="RNase_III_sf"/>
</dbReference>
<organism evidence="2 3">
    <name type="scientific">Dentiscutata erythropus</name>
    <dbReference type="NCBI Taxonomy" id="1348616"/>
    <lineage>
        <taxon>Eukaryota</taxon>
        <taxon>Fungi</taxon>
        <taxon>Fungi incertae sedis</taxon>
        <taxon>Mucoromycota</taxon>
        <taxon>Glomeromycotina</taxon>
        <taxon>Glomeromycetes</taxon>
        <taxon>Diversisporales</taxon>
        <taxon>Gigasporaceae</taxon>
        <taxon>Dentiscutata</taxon>
    </lineage>
</organism>
<gene>
    <name evidence="2" type="ORF">DERYTH_LOCUS13775</name>
</gene>
<dbReference type="PROSITE" id="PS50142">
    <property type="entry name" value="RNASE_3_2"/>
    <property type="match status" value="1"/>
</dbReference>
<evidence type="ECO:0000313" key="2">
    <source>
        <dbReference type="EMBL" id="CAG8713651.1"/>
    </source>
</evidence>
<dbReference type="Pfam" id="PF00636">
    <property type="entry name" value="Ribonuclease_3"/>
    <property type="match status" value="1"/>
</dbReference>
<evidence type="ECO:0000313" key="3">
    <source>
        <dbReference type="Proteomes" id="UP000789405"/>
    </source>
</evidence>
<dbReference type="Proteomes" id="UP000789405">
    <property type="component" value="Unassembled WGS sequence"/>
</dbReference>
<dbReference type="SUPFAM" id="SSF69065">
    <property type="entry name" value="RNase III domain-like"/>
    <property type="match status" value="1"/>
</dbReference>
<dbReference type="GO" id="GO:0004525">
    <property type="term" value="F:ribonuclease III activity"/>
    <property type="evidence" value="ECO:0007669"/>
    <property type="project" value="InterPro"/>
</dbReference>
<evidence type="ECO:0000259" key="1">
    <source>
        <dbReference type="PROSITE" id="PS50142"/>
    </source>
</evidence>
<accession>A0A9N9N962</accession>
<proteinExistence type="predicted"/>
<name>A0A9N9N962_9GLOM</name>